<dbReference type="OrthoDB" id="285793at2759"/>
<dbReference type="STRING" id="1314785.A0A165HKY8"/>
<protein>
    <recommendedName>
        <fullName evidence="6">FYR N-terminal domain-containing protein</fullName>
    </recommendedName>
</protein>
<feature type="compositionally biased region" description="Polar residues" evidence="3">
    <location>
        <begin position="188"/>
        <end position="203"/>
    </location>
</feature>
<organism evidence="4 5">
    <name type="scientific">Laetiporus sulphureus 93-53</name>
    <dbReference type="NCBI Taxonomy" id="1314785"/>
    <lineage>
        <taxon>Eukaryota</taxon>
        <taxon>Fungi</taxon>
        <taxon>Dikarya</taxon>
        <taxon>Basidiomycota</taxon>
        <taxon>Agaricomycotina</taxon>
        <taxon>Agaricomycetes</taxon>
        <taxon>Polyporales</taxon>
        <taxon>Laetiporus</taxon>
    </lineage>
</organism>
<dbReference type="PANTHER" id="PTHR22715">
    <property type="entry name" value="TRANSFORMING GROWTH FACTOR BETA REGULATED GENE 1"/>
    <property type="match status" value="1"/>
</dbReference>
<dbReference type="InParanoid" id="A0A165HKY8"/>
<feature type="compositionally biased region" description="Low complexity" evidence="3">
    <location>
        <begin position="214"/>
        <end position="246"/>
    </location>
</feature>
<proteinExistence type="predicted"/>
<feature type="region of interest" description="Disordered" evidence="3">
    <location>
        <begin position="1"/>
        <end position="34"/>
    </location>
</feature>
<dbReference type="GeneID" id="63820665"/>
<dbReference type="PROSITE" id="PS51543">
    <property type="entry name" value="FYRC"/>
    <property type="match status" value="1"/>
</dbReference>
<dbReference type="PROSITE" id="PS51542">
    <property type="entry name" value="FYRN"/>
    <property type="match status" value="1"/>
</dbReference>
<evidence type="ECO:0008006" key="6">
    <source>
        <dbReference type="Google" id="ProtNLM"/>
    </source>
</evidence>
<dbReference type="PANTHER" id="PTHR22715:SF0">
    <property type="entry name" value="TRANSFORMING GROWTH FACTOR BETA REGULATOR 1"/>
    <property type="match status" value="1"/>
</dbReference>
<dbReference type="Pfam" id="PF05964">
    <property type="entry name" value="FYRN"/>
    <property type="match status" value="1"/>
</dbReference>
<dbReference type="GO" id="GO:0005634">
    <property type="term" value="C:nucleus"/>
    <property type="evidence" value="ECO:0007669"/>
    <property type="project" value="UniProtKB-SubCell"/>
</dbReference>
<feature type="compositionally biased region" description="Pro residues" evidence="3">
    <location>
        <begin position="10"/>
        <end position="24"/>
    </location>
</feature>
<evidence type="ECO:0000256" key="2">
    <source>
        <dbReference type="ARBA" id="ARBA00023242"/>
    </source>
</evidence>
<name>A0A165HKY8_9APHY</name>
<dbReference type="InterPro" id="IPR040092">
    <property type="entry name" value="TBRG1"/>
</dbReference>
<dbReference type="Proteomes" id="UP000076871">
    <property type="component" value="Unassembled WGS sequence"/>
</dbReference>
<dbReference type="Pfam" id="PF05965">
    <property type="entry name" value="FYRC"/>
    <property type="match status" value="1"/>
</dbReference>
<dbReference type="EMBL" id="KV427606">
    <property type="protein sequence ID" value="KZT11866.1"/>
    <property type="molecule type" value="Genomic_DNA"/>
</dbReference>
<keyword evidence="5" id="KW-1185">Reference proteome</keyword>
<feature type="compositionally biased region" description="Pro residues" evidence="3">
    <location>
        <begin position="274"/>
        <end position="283"/>
    </location>
</feature>
<evidence type="ECO:0000256" key="1">
    <source>
        <dbReference type="ARBA" id="ARBA00004123"/>
    </source>
</evidence>
<reference evidence="4 5" key="1">
    <citation type="journal article" date="2016" name="Mol. Biol. Evol.">
        <title>Comparative Genomics of Early-Diverging Mushroom-Forming Fungi Provides Insights into the Origins of Lignocellulose Decay Capabilities.</title>
        <authorList>
            <person name="Nagy L.G."/>
            <person name="Riley R."/>
            <person name="Tritt A."/>
            <person name="Adam C."/>
            <person name="Daum C."/>
            <person name="Floudas D."/>
            <person name="Sun H."/>
            <person name="Yadav J.S."/>
            <person name="Pangilinan J."/>
            <person name="Larsson K.H."/>
            <person name="Matsuura K."/>
            <person name="Barry K."/>
            <person name="Labutti K."/>
            <person name="Kuo R."/>
            <person name="Ohm R.A."/>
            <person name="Bhattacharya S.S."/>
            <person name="Shirouzu T."/>
            <person name="Yoshinaga Y."/>
            <person name="Martin F.M."/>
            <person name="Grigoriev I.V."/>
            <person name="Hibbett D.S."/>
        </authorList>
    </citation>
    <scope>NUCLEOTIDE SEQUENCE [LARGE SCALE GENOMIC DNA]</scope>
    <source>
        <strain evidence="4 5">93-53</strain>
    </source>
</reference>
<dbReference type="Gene3D" id="3.30.160.360">
    <property type="match status" value="1"/>
</dbReference>
<gene>
    <name evidence="4" type="ORF">LAESUDRAFT_640991</name>
</gene>
<feature type="compositionally biased region" description="Basic and acidic residues" evidence="3">
    <location>
        <begin position="141"/>
        <end position="166"/>
    </location>
</feature>
<feature type="region of interest" description="Disordered" evidence="3">
    <location>
        <begin position="702"/>
        <end position="721"/>
    </location>
</feature>
<evidence type="ECO:0000313" key="4">
    <source>
        <dbReference type="EMBL" id="KZT11866.1"/>
    </source>
</evidence>
<sequence length="721" mass="79599">MPQVQEIVMGPPPLPLQVVQPPPPKPREPQEVQDKYRRLKRKYFELEEKHKETIIQLKTSGERNVKWRSERALLLDRISELEGNPQVNPGAPIPAPPFSAFPRSLLSVHNQKLFVNNLRQAIDEVEREDPDVDPFVLSRHIGPEARKRQEAELKEKQEEEAREARRAARNKLKGAQKGKDIGTPLTFAPQQPNASVLVSSSGTRLRLKPPAPPSGEAGPASASSSGAHHQSGPPPQQSSHGSVSGVHHSRQRSESPVSPIEPSPDDFPLRQYQQPPPPPPPPQSEMQLTLRASPAGLRPSDIQRHTKPKRLKAHTVQSKSYNIPMVPRDKHGKPLLPLSVGIMTVINLGDICMREHFHTERYIFPIGYEVTRRYLSMIDPNAEVVYHCTILDGGDGPKFKIVAGDVPEKPMVAGTATGAWSAIVRQANHIRHRQHSNSVSGPDFFGLGQNTIKHLIQELPNAHQLKDYVWQHFVEGGPLGGRHAAVIPALPEEHDGQMIPSGVYMDMDQDRARELQIVQVDHDGPVRGQAYLPPPNMAPISFQQEYQEYVRPPEREQQRGRRSSRSSSHAYEEYGPGSSATPVQAMSPPDHRMSHSPVLHRDRDRERASEHDHYSPQQGLPPRSHSHSSVVSSPHAHMQSPYAQPHNGEGARTPRHYVSAQSPPPVPATLASIMHAYPAPPIAPAGSGGSGAESAEYVYANGNGSGGRRNGHGGMQTFPPS</sequence>
<feature type="region of interest" description="Disordered" evidence="3">
    <location>
        <begin position="127"/>
        <end position="317"/>
    </location>
</feature>
<dbReference type="SMART" id="SM00541">
    <property type="entry name" value="FYRN"/>
    <property type="match status" value="1"/>
</dbReference>
<dbReference type="GO" id="GO:0051726">
    <property type="term" value="P:regulation of cell cycle"/>
    <property type="evidence" value="ECO:0007669"/>
    <property type="project" value="TreeGrafter"/>
</dbReference>
<accession>A0A165HKY8</accession>
<feature type="compositionally biased region" description="Basic residues" evidence="3">
    <location>
        <begin position="167"/>
        <end position="176"/>
    </location>
</feature>
<evidence type="ECO:0000313" key="5">
    <source>
        <dbReference type="Proteomes" id="UP000076871"/>
    </source>
</evidence>
<feature type="compositionally biased region" description="Basic and acidic residues" evidence="3">
    <location>
        <begin position="589"/>
        <end position="614"/>
    </location>
</feature>
<dbReference type="InterPro" id="IPR003888">
    <property type="entry name" value="FYrich_N"/>
</dbReference>
<feature type="region of interest" description="Disordered" evidence="3">
    <location>
        <begin position="551"/>
        <end position="663"/>
    </location>
</feature>
<dbReference type="AlphaFoldDB" id="A0A165HKY8"/>
<dbReference type="RefSeq" id="XP_040769514.1">
    <property type="nucleotide sequence ID" value="XM_040903635.1"/>
</dbReference>
<feature type="compositionally biased region" description="Gly residues" evidence="3">
    <location>
        <begin position="703"/>
        <end position="714"/>
    </location>
</feature>
<evidence type="ECO:0000256" key="3">
    <source>
        <dbReference type="SAM" id="MobiDB-lite"/>
    </source>
</evidence>
<feature type="compositionally biased region" description="Basic and acidic residues" evidence="3">
    <location>
        <begin position="25"/>
        <end position="34"/>
    </location>
</feature>
<comment type="subcellular location">
    <subcellularLocation>
        <location evidence="1">Nucleus</location>
    </subcellularLocation>
</comment>
<keyword evidence="2" id="KW-0539">Nucleus</keyword>
<dbReference type="InterPro" id="IPR003889">
    <property type="entry name" value="FYrich_C"/>
</dbReference>